<dbReference type="AlphaFoldDB" id="A0AAW1Q0S2"/>
<feature type="transmembrane region" description="Helical" evidence="6">
    <location>
        <begin position="291"/>
        <end position="314"/>
    </location>
</feature>
<dbReference type="PANTHER" id="PTHR16172:SF41">
    <property type="entry name" value="MAJOR FACILITATOR SUPERFAMILY DOMAIN-CONTAINING PROTEIN 6-LIKE"/>
    <property type="match status" value="1"/>
</dbReference>
<feature type="transmembrane region" description="Helical" evidence="6">
    <location>
        <begin position="390"/>
        <end position="410"/>
    </location>
</feature>
<organism evidence="8 9">
    <name type="scientific">[Myrmecia] bisecta</name>
    <dbReference type="NCBI Taxonomy" id="41462"/>
    <lineage>
        <taxon>Eukaryota</taxon>
        <taxon>Viridiplantae</taxon>
        <taxon>Chlorophyta</taxon>
        <taxon>core chlorophytes</taxon>
        <taxon>Trebouxiophyceae</taxon>
        <taxon>Trebouxiales</taxon>
        <taxon>Trebouxiaceae</taxon>
        <taxon>Myrmecia</taxon>
    </lineage>
</organism>
<keyword evidence="5 6" id="KW-0472">Membrane</keyword>
<reference evidence="8 9" key="1">
    <citation type="journal article" date="2024" name="Nat. Commun.">
        <title>Phylogenomics reveals the evolutionary origins of lichenization in chlorophyte algae.</title>
        <authorList>
            <person name="Puginier C."/>
            <person name="Libourel C."/>
            <person name="Otte J."/>
            <person name="Skaloud P."/>
            <person name="Haon M."/>
            <person name="Grisel S."/>
            <person name="Petersen M."/>
            <person name="Berrin J.G."/>
            <person name="Delaux P.M."/>
            <person name="Dal Grande F."/>
            <person name="Keller J."/>
        </authorList>
    </citation>
    <scope>NUCLEOTIDE SEQUENCE [LARGE SCALE GENOMIC DNA]</scope>
    <source>
        <strain evidence="8 9">SAG 2043</strain>
    </source>
</reference>
<dbReference type="GO" id="GO:0016020">
    <property type="term" value="C:membrane"/>
    <property type="evidence" value="ECO:0007669"/>
    <property type="project" value="UniProtKB-SubCell"/>
</dbReference>
<feature type="transmembrane region" description="Helical" evidence="6">
    <location>
        <begin position="321"/>
        <end position="340"/>
    </location>
</feature>
<evidence type="ECO:0000256" key="2">
    <source>
        <dbReference type="ARBA" id="ARBA00005241"/>
    </source>
</evidence>
<evidence type="ECO:0000313" key="8">
    <source>
        <dbReference type="EMBL" id="KAK9815868.1"/>
    </source>
</evidence>
<dbReference type="PANTHER" id="PTHR16172">
    <property type="entry name" value="MAJOR FACILITATOR SUPERFAMILY DOMAIN-CONTAINING PROTEIN 6-LIKE"/>
    <property type="match status" value="1"/>
</dbReference>
<evidence type="ECO:0000256" key="4">
    <source>
        <dbReference type="ARBA" id="ARBA00022989"/>
    </source>
</evidence>
<evidence type="ECO:0000259" key="7">
    <source>
        <dbReference type="Pfam" id="PF12832"/>
    </source>
</evidence>
<protein>
    <recommendedName>
        <fullName evidence="7">Major facilitator superfamily associated domain-containing protein</fullName>
    </recommendedName>
</protein>
<evidence type="ECO:0000256" key="6">
    <source>
        <dbReference type="SAM" id="Phobius"/>
    </source>
</evidence>
<keyword evidence="4 6" id="KW-1133">Transmembrane helix</keyword>
<feature type="transmembrane region" description="Helical" evidence="6">
    <location>
        <begin position="128"/>
        <end position="145"/>
    </location>
</feature>
<keyword evidence="9" id="KW-1185">Reference proteome</keyword>
<keyword evidence="3 6" id="KW-0812">Transmembrane</keyword>
<dbReference type="Pfam" id="PF12832">
    <property type="entry name" value="MFS_1_like"/>
    <property type="match status" value="1"/>
</dbReference>
<evidence type="ECO:0000313" key="9">
    <source>
        <dbReference type="Proteomes" id="UP001489004"/>
    </source>
</evidence>
<name>A0AAW1Q0S2_9CHLO</name>
<feature type="transmembrane region" description="Helical" evidence="6">
    <location>
        <begin position="257"/>
        <end position="279"/>
    </location>
</feature>
<feature type="transmembrane region" description="Helical" evidence="6">
    <location>
        <begin position="151"/>
        <end position="173"/>
    </location>
</feature>
<feature type="transmembrane region" description="Helical" evidence="6">
    <location>
        <begin position="6"/>
        <end position="26"/>
    </location>
</feature>
<dbReference type="InterPro" id="IPR024989">
    <property type="entry name" value="MFS_assoc_dom"/>
</dbReference>
<evidence type="ECO:0000256" key="3">
    <source>
        <dbReference type="ARBA" id="ARBA00022692"/>
    </source>
</evidence>
<proteinExistence type="inferred from homology"/>
<evidence type="ECO:0000256" key="5">
    <source>
        <dbReference type="ARBA" id="ARBA00023136"/>
    </source>
</evidence>
<evidence type="ECO:0000256" key="1">
    <source>
        <dbReference type="ARBA" id="ARBA00004141"/>
    </source>
</evidence>
<dbReference type="Gene3D" id="1.20.1250.20">
    <property type="entry name" value="MFS general substrate transporter like domains"/>
    <property type="match status" value="2"/>
</dbReference>
<dbReference type="EMBL" id="JALJOR010000006">
    <property type="protein sequence ID" value="KAK9815868.1"/>
    <property type="molecule type" value="Genomic_DNA"/>
</dbReference>
<dbReference type="Proteomes" id="UP001489004">
    <property type="component" value="Unassembled WGS sequence"/>
</dbReference>
<feature type="domain" description="Major facilitator superfamily associated" evidence="7">
    <location>
        <begin position="3"/>
        <end position="418"/>
    </location>
</feature>
<dbReference type="InterPro" id="IPR051717">
    <property type="entry name" value="MFS_MFSD6"/>
</dbReference>
<gene>
    <name evidence="8" type="ORF">WJX72_010994</name>
</gene>
<sequence length="463" mass="49172">MLSAKAWYFTQFAAAACIYPYLNLYFRQLGFNEQQIGAFNALRPWVSAIAGNLFTLIADHVRAHRAILLIAFVLAAVVRFSIALVHNLTYLILLVVATEAINSPVGILVDASVMAACEQEGDYGKSRVWGAIGWGSFSALSGVFVTRYGIYAAFVANLIGAAIAFIPTCFIPVQALHRKQDMQRAAAAAAQAGSAAGVAGRKDYIPPLAALDEADPEGSNASEELIGVALDPQPGTGAGERIGAWRGVGLVLSNPEALVFFVMSMLMGFGMGNIDGYLFLFLKDLGGSEALMGLTITFACIAEIPVFQCTGWLLRTLGVNPTLHLVLCIFVVRMLCYSLLPHAASPWMVLPVELLHGVTFACAWAAGTVNCSRISPPGLLASTQAIYQGLYMGVGTGVGGLVGGFVYRNYGAVNVFRVAAAVIGSGWMLCMLAQQAVWAHQRRQCRMAAGEEGAHAPLLSAQP</sequence>
<dbReference type="PROSITE" id="PS51257">
    <property type="entry name" value="PROKAR_LIPOPROTEIN"/>
    <property type="match status" value="1"/>
</dbReference>
<dbReference type="InterPro" id="IPR036259">
    <property type="entry name" value="MFS_trans_sf"/>
</dbReference>
<comment type="subcellular location">
    <subcellularLocation>
        <location evidence="1">Membrane</location>
        <topology evidence="1">Multi-pass membrane protein</topology>
    </subcellularLocation>
</comment>
<feature type="transmembrane region" description="Helical" evidence="6">
    <location>
        <begin position="416"/>
        <end position="438"/>
    </location>
</feature>
<comment type="caution">
    <text evidence="8">The sequence shown here is derived from an EMBL/GenBank/DDBJ whole genome shotgun (WGS) entry which is preliminary data.</text>
</comment>
<accession>A0AAW1Q0S2</accession>
<dbReference type="SUPFAM" id="SSF103473">
    <property type="entry name" value="MFS general substrate transporter"/>
    <property type="match status" value="1"/>
</dbReference>
<comment type="similarity">
    <text evidence="2">Belongs to the major facilitator superfamily. MFSD6 family.</text>
</comment>
<feature type="transmembrane region" description="Helical" evidence="6">
    <location>
        <begin position="91"/>
        <end position="116"/>
    </location>
</feature>
<feature type="transmembrane region" description="Helical" evidence="6">
    <location>
        <begin position="66"/>
        <end position="85"/>
    </location>
</feature>